<accession>A0A7W8HBZ1</accession>
<dbReference type="SMART" id="SM00382">
    <property type="entry name" value="AAA"/>
    <property type="match status" value="1"/>
</dbReference>
<keyword evidence="7" id="KW-1185">Reference proteome</keyword>
<dbReference type="CDD" id="cd03255">
    <property type="entry name" value="ABC_MJ0796_LolCDE_FtsE"/>
    <property type="match status" value="1"/>
</dbReference>
<dbReference type="Gene3D" id="3.40.50.300">
    <property type="entry name" value="P-loop containing nucleotide triphosphate hydrolases"/>
    <property type="match status" value="1"/>
</dbReference>
<dbReference type="GO" id="GO:0098796">
    <property type="term" value="C:membrane protein complex"/>
    <property type="evidence" value="ECO:0007669"/>
    <property type="project" value="UniProtKB-ARBA"/>
</dbReference>
<dbReference type="Proteomes" id="UP000543642">
    <property type="component" value="Unassembled WGS sequence"/>
</dbReference>
<dbReference type="InterPro" id="IPR003439">
    <property type="entry name" value="ABC_transporter-like_ATP-bd"/>
</dbReference>
<dbReference type="Pfam" id="PF00005">
    <property type="entry name" value="ABC_tran"/>
    <property type="match status" value="1"/>
</dbReference>
<dbReference type="GO" id="GO:0022857">
    <property type="term" value="F:transmembrane transporter activity"/>
    <property type="evidence" value="ECO:0007669"/>
    <property type="project" value="UniProtKB-ARBA"/>
</dbReference>
<dbReference type="PANTHER" id="PTHR42798">
    <property type="entry name" value="LIPOPROTEIN-RELEASING SYSTEM ATP-BINDING PROTEIN LOLD"/>
    <property type="match status" value="1"/>
</dbReference>
<organism evidence="6 7">
    <name type="scientific">Catenibacillus scindens</name>
    <dbReference type="NCBI Taxonomy" id="673271"/>
    <lineage>
        <taxon>Bacteria</taxon>
        <taxon>Bacillati</taxon>
        <taxon>Bacillota</taxon>
        <taxon>Clostridia</taxon>
        <taxon>Lachnospirales</taxon>
        <taxon>Lachnospiraceae</taxon>
        <taxon>Catenibacillus</taxon>
    </lineage>
</organism>
<keyword evidence="4 6" id="KW-0067">ATP-binding</keyword>
<dbReference type="RefSeq" id="WP_183775380.1">
    <property type="nucleotide sequence ID" value="NZ_JACHFW010000011.1"/>
</dbReference>
<dbReference type="FunFam" id="3.40.50.300:FF:000032">
    <property type="entry name" value="Export ABC transporter ATP-binding protein"/>
    <property type="match status" value="1"/>
</dbReference>
<sequence length="255" mass="27757">MKEVLKLDHIQKYYGNGGNITKAIQDISFSVQQGEFVGIMGASGSGKTTLLNCISTIDTVSAGHIYLDGTDVTEINEKEIARFRRENLGFVFQDFNLLDTLTISENIALALTINQVPAGEIDGRVRGMAVKLNITDILDKYPYQVSGGQKQRCACARAIINQPKLILADEPTGALDSHSSQMLLSTIQSINETLGATILMVTHDAFSASYANRILFLRDGAIFTEILKGGDSRRTFFNKILDVLTMMGGGVSDVL</sequence>
<evidence type="ECO:0000256" key="4">
    <source>
        <dbReference type="ARBA" id="ARBA00022840"/>
    </source>
</evidence>
<reference evidence="6 7" key="1">
    <citation type="submission" date="2020-08" db="EMBL/GenBank/DDBJ databases">
        <title>Genomic Encyclopedia of Type Strains, Phase IV (KMG-IV): sequencing the most valuable type-strain genomes for metagenomic binning, comparative biology and taxonomic classification.</title>
        <authorList>
            <person name="Goeker M."/>
        </authorList>
    </citation>
    <scope>NUCLEOTIDE SEQUENCE [LARGE SCALE GENOMIC DNA]</scope>
    <source>
        <strain evidence="6 7">DSM 106146</strain>
    </source>
</reference>
<evidence type="ECO:0000259" key="5">
    <source>
        <dbReference type="PROSITE" id="PS50893"/>
    </source>
</evidence>
<feature type="domain" description="ABC transporter" evidence="5">
    <location>
        <begin position="5"/>
        <end position="244"/>
    </location>
</feature>
<dbReference type="EMBL" id="JACHFW010000011">
    <property type="protein sequence ID" value="MBB5265470.1"/>
    <property type="molecule type" value="Genomic_DNA"/>
</dbReference>
<keyword evidence="2" id="KW-0813">Transport</keyword>
<dbReference type="GO" id="GO:0016887">
    <property type="term" value="F:ATP hydrolysis activity"/>
    <property type="evidence" value="ECO:0007669"/>
    <property type="project" value="InterPro"/>
</dbReference>
<dbReference type="PROSITE" id="PS50893">
    <property type="entry name" value="ABC_TRANSPORTER_2"/>
    <property type="match status" value="1"/>
</dbReference>
<dbReference type="InterPro" id="IPR003593">
    <property type="entry name" value="AAA+_ATPase"/>
</dbReference>
<gene>
    <name evidence="6" type="ORF">HNP82_002616</name>
</gene>
<keyword evidence="3" id="KW-0547">Nucleotide-binding</keyword>
<dbReference type="AlphaFoldDB" id="A0A7W8HBZ1"/>
<dbReference type="InterPro" id="IPR017911">
    <property type="entry name" value="MacB-like_ATP-bd"/>
</dbReference>
<evidence type="ECO:0000256" key="3">
    <source>
        <dbReference type="ARBA" id="ARBA00022741"/>
    </source>
</evidence>
<comment type="similarity">
    <text evidence="1">Belongs to the ABC transporter superfamily.</text>
</comment>
<evidence type="ECO:0000256" key="1">
    <source>
        <dbReference type="ARBA" id="ARBA00005417"/>
    </source>
</evidence>
<evidence type="ECO:0000313" key="6">
    <source>
        <dbReference type="EMBL" id="MBB5265470.1"/>
    </source>
</evidence>
<dbReference type="GO" id="GO:0005524">
    <property type="term" value="F:ATP binding"/>
    <property type="evidence" value="ECO:0007669"/>
    <property type="project" value="UniProtKB-KW"/>
</dbReference>
<dbReference type="PANTHER" id="PTHR42798:SF7">
    <property type="entry name" value="ALPHA-D-RIBOSE 1-METHYLPHOSPHONATE 5-TRIPHOSPHATE SYNTHASE SUBUNIT PHNL"/>
    <property type="match status" value="1"/>
</dbReference>
<proteinExistence type="inferred from homology"/>
<protein>
    <submittedName>
        <fullName evidence="6">Putative ABC transport system ATP-binding protein</fullName>
    </submittedName>
</protein>
<name>A0A7W8HBZ1_9FIRM</name>
<dbReference type="InterPro" id="IPR027417">
    <property type="entry name" value="P-loop_NTPase"/>
</dbReference>
<comment type="caution">
    <text evidence="6">The sequence shown here is derived from an EMBL/GenBank/DDBJ whole genome shotgun (WGS) entry which is preliminary data.</text>
</comment>
<evidence type="ECO:0000313" key="7">
    <source>
        <dbReference type="Proteomes" id="UP000543642"/>
    </source>
</evidence>
<evidence type="ECO:0000256" key="2">
    <source>
        <dbReference type="ARBA" id="ARBA00022448"/>
    </source>
</evidence>
<dbReference type="SUPFAM" id="SSF52540">
    <property type="entry name" value="P-loop containing nucleoside triphosphate hydrolases"/>
    <property type="match status" value="1"/>
</dbReference>